<evidence type="ECO:0000313" key="3">
    <source>
        <dbReference type="EMBL" id="EKN11311.1"/>
    </source>
</evidence>
<proteinExistence type="predicted"/>
<keyword evidence="1" id="KW-0378">Hydrolase</keyword>
<dbReference type="PANTHER" id="PTHR47572">
    <property type="entry name" value="LIPOPROTEIN-RELATED"/>
    <property type="match status" value="1"/>
</dbReference>
<evidence type="ECO:0000256" key="1">
    <source>
        <dbReference type="ARBA" id="ARBA00022801"/>
    </source>
</evidence>
<dbReference type="AlphaFoldDB" id="K5ZIN7"/>
<accession>K5ZIN7</accession>
<dbReference type="InterPro" id="IPR011042">
    <property type="entry name" value="6-blade_b-propeller_TolB-like"/>
</dbReference>
<dbReference type="SUPFAM" id="SSF63829">
    <property type="entry name" value="Calcium-dependent phosphotriesterase"/>
    <property type="match status" value="1"/>
</dbReference>
<dbReference type="Proteomes" id="UP000001218">
    <property type="component" value="Unassembled WGS sequence"/>
</dbReference>
<name>K5ZIN7_9BACT</name>
<feature type="domain" description="SMP-30/Gluconolactonase/LRE-like region" evidence="2">
    <location>
        <begin position="43"/>
        <end position="295"/>
    </location>
</feature>
<dbReference type="GO" id="GO:0016787">
    <property type="term" value="F:hydrolase activity"/>
    <property type="evidence" value="ECO:0007669"/>
    <property type="project" value="UniProtKB-KW"/>
</dbReference>
<comment type="caution">
    <text evidence="3">The sequence shown here is derived from an EMBL/GenBank/DDBJ whole genome shotgun (WGS) entry which is preliminary data.</text>
</comment>
<dbReference type="InterPro" id="IPR013658">
    <property type="entry name" value="SGL"/>
</dbReference>
<organism evidence="3 4">
    <name type="scientific">Parabacteroides johnsonii CL02T12C29</name>
    <dbReference type="NCBI Taxonomy" id="999419"/>
    <lineage>
        <taxon>Bacteria</taxon>
        <taxon>Pseudomonadati</taxon>
        <taxon>Bacteroidota</taxon>
        <taxon>Bacteroidia</taxon>
        <taxon>Bacteroidales</taxon>
        <taxon>Tannerellaceae</taxon>
        <taxon>Parabacteroides</taxon>
    </lineage>
</organism>
<dbReference type="eggNOG" id="COG3386">
    <property type="taxonomic scope" value="Bacteria"/>
</dbReference>
<dbReference type="PANTHER" id="PTHR47572:SF4">
    <property type="entry name" value="LACTONASE DRP35"/>
    <property type="match status" value="1"/>
</dbReference>
<dbReference type="RefSeq" id="WP_008156021.1">
    <property type="nucleotide sequence ID" value="NZ_JH976466.1"/>
</dbReference>
<dbReference type="Pfam" id="PF08450">
    <property type="entry name" value="SGL"/>
    <property type="match status" value="1"/>
</dbReference>
<gene>
    <name evidence="3" type="ORF">HMPREF1077_01569</name>
</gene>
<protein>
    <recommendedName>
        <fullName evidence="2">SMP-30/Gluconolactonase/LRE-like region domain-containing protein</fullName>
    </recommendedName>
</protein>
<dbReference type="PATRIC" id="fig|999419.3.peg.1607"/>
<dbReference type="PROSITE" id="PS51257">
    <property type="entry name" value="PROKAR_LIPOPROTEIN"/>
    <property type="match status" value="1"/>
</dbReference>
<dbReference type="EMBL" id="AGZP01000015">
    <property type="protein sequence ID" value="EKN11311.1"/>
    <property type="molecule type" value="Genomic_DNA"/>
</dbReference>
<sequence length="309" mass="34963">MSRIKFVLLFILISSCCFSQKKNDIIDTSFKLEMIADSFNFVEGPTCDRQGNIYFTDIKTSRIYILTVDRKLKLFKEPSNRANGLCFDTNGNLLACEGASRSVTSTSLDGKVTILVDKFRGKKLNSPNDLWIDLKGGIYFTDPRYSNAQWIWVEKGGCIDQLKIDSLYKEEQDTRALYYLSPDKKCLYRVAEGFTNPNGVVGTLDGKKLYVSDTEKKNIYVFDILENGLLSEGKIFLPKYSDGMTLDEYNNLYITNGGIEIYTPEGSLITTIKLPYKSSNICFGGIDRKTLFITARKGVFCCHMKVMGQ</sequence>
<dbReference type="InterPro" id="IPR051262">
    <property type="entry name" value="SMP-30/CGR1_Lactonase"/>
</dbReference>
<dbReference type="Gene3D" id="2.120.10.30">
    <property type="entry name" value="TolB, C-terminal domain"/>
    <property type="match status" value="1"/>
</dbReference>
<dbReference type="OrthoDB" id="241638at2"/>
<evidence type="ECO:0000259" key="2">
    <source>
        <dbReference type="Pfam" id="PF08450"/>
    </source>
</evidence>
<reference evidence="3 4" key="1">
    <citation type="submission" date="2012-02" db="EMBL/GenBank/DDBJ databases">
        <title>The Genome Sequence of Parabacteroides johnsonii CL02T12C29.</title>
        <authorList>
            <consortium name="The Broad Institute Genome Sequencing Platform"/>
            <person name="Earl A."/>
            <person name="Ward D."/>
            <person name="Feldgarden M."/>
            <person name="Gevers D."/>
            <person name="Zitomersky N.L."/>
            <person name="Coyne M.J."/>
            <person name="Comstock L.E."/>
            <person name="Young S.K."/>
            <person name="Zeng Q."/>
            <person name="Gargeya S."/>
            <person name="Fitzgerald M."/>
            <person name="Haas B."/>
            <person name="Abouelleil A."/>
            <person name="Alvarado L."/>
            <person name="Arachchi H.M."/>
            <person name="Berlin A."/>
            <person name="Chapman S.B."/>
            <person name="Gearin G."/>
            <person name="Goldberg J."/>
            <person name="Griggs A."/>
            <person name="Gujja S."/>
            <person name="Hansen M."/>
            <person name="Heiman D."/>
            <person name="Howarth C."/>
            <person name="Larimer J."/>
            <person name="Lui A."/>
            <person name="MacDonald P.J.P."/>
            <person name="McCowen C."/>
            <person name="Montmayeur A."/>
            <person name="Murphy C."/>
            <person name="Neiman D."/>
            <person name="Pearson M."/>
            <person name="Priest M."/>
            <person name="Roberts A."/>
            <person name="Saif S."/>
            <person name="Shea T."/>
            <person name="Sisk P."/>
            <person name="Stolte C."/>
            <person name="Sykes S."/>
            <person name="Wortman J."/>
            <person name="Nusbaum C."/>
            <person name="Birren B."/>
        </authorList>
    </citation>
    <scope>NUCLEOTIDE SEQUENCE [LARGE SCALE GENOMIC DNA]</scope>
    <source>
        <strain evidence="3 4">CL02T12C29</strain>
    </source>
</reference>
<dbReference type="HOGENOM" id="CLU_036110_0_1_10"/>
<evidence type="ECO:0000313" key="4">
    <source>
        <dbReference type="Proteomes" id="UP000001218"/>
    </source>
</evidence>